<keyword evidence="2" id="KW-0472">Membrane</keyword>
<feature type="transmembrane region" description="Helical" evidence="2">
    <location>
        <begin position="1132"/>
        <end position="1157"/>
    </location>
</feature>
<dbReference type="Pfam" id="PF06454">
    <property type="entry name" value="THH1_TOM1-3_dom"/>
    <property type="match status" value="1"/>
</dbReference>
<evidence type="ECO:0000256" key="2">
    <source>
        <dbReference type="SAM" id="Phobius"/>
    </source>
</evidence>
<feature type="transmembrane region" description="Helical" evidence="2">
    <location>
        <begin position="1369"/>
        <end position="1392"/>
    </location>
</feature>
<keyword evidence="5" id="KW-1185">Reference proteome</keyword>
<reference evidence="4 5" key="1">
    <citation type="journal article" date="2013" name="Genome Biol.">
        <title>Genome of Acanthamoeba castellanii highlights extensive lateral gene transfer and early evolution of tyrosine kinase signaling.</title>
        <authorList>
            <person name="Clarke M."/>
            <person name="Lohan A.J."/>
            <person name="Liu B."/>
            <person name="Lagkouvardos I."/>
            <person name="Roy S."/>
            <person name="Zafar N."/>
            <person name="Bertelli C."/>
            <person name="Schilde C."/>
            <person name="Kianianmomeni A."/>
            <person name="Burglin T.R."/>
            <person name="Frech C."/>
            <person name="Turcotte B."/>
            <person name="Kopec K.O."/>
            <person name="Synnott J.M."/>
            <person name="Choo C."/>
            <person name="Paponov I."/>
            <person name="Finkler A."/>
            <person name="Soon Heng Tan C."/>
            <person name="Hutchins A.P."/>
            <person name="Weinmeier T."/>
            <person name="Rattei T."/>
            <person name="Chu J.S."/>
            <person name="Gimenez G."/>
            <person name="Irimia M."/>
            <person name="Rigden D.J."/>
            <person name="Fitzpatrick D.A."/>
            <person name="Lorenzo-Morales J."/>
            <person name="Bateman A."/>
            <person name="Chiu C.H."/>
            <person name="Tang P."/>
            <person name="Hegemann P."/>
            <person name="Fromm H."/>
            <person name="Raoult D."/>
            <person name="Greub G."/>
            <person name="Miranda-Saavedra D."/>
            <person name="Chen N."/>
            <person name="Nash P."/>
            <person name="Ginger M.L."/>
            <person name="Horn M."/>
            <person name="Schaap P."/>
            <person name="Caler L."/>
            <person name="Loftus B."/>
        </authorList>
    </citation>
    <scope>NUCLEOTIDE SEQUENCE [LARGE SCALE GENOMIC DNA]</scope>
    <source>
        <strain evidence="4 5">Neff</strain>
    </source>
</reference>
<dbReference type="GeneID" id="14914511"/>
<dbReference type="KEGG" id="acan:ACA1_366440"/>
<gene>
    <name evidence="4" type="ORF">ACA1_366440</name>
</gene>
<feature type="compositionally biased region" description="Basic and acidic residues" evidence="1">
    <location>
        <begin position="1444"/>
        <end position="1457"/>
    </location>
</feature>
<organism evidence="4 5">
    <name type="scientific">Acanthamoeba castellanii (strain ATCC 30010 / Neff)</name>
    <dbReference type="NCBI Taxonomy" id="1257118"/>
    <lineage>
        <taxon>Eukaryota</taxon>
        <taxon>Amoebozoa</taxon>
        <taxon>Discosea</taxon>
        <taxon>Longamoebia</taxon>
        <taxon>Centramoebida</taxon>
        <taxon>Acanthamoebidae</taxon>
        <taxon>Acanthamoeba</taxon>
    </lineage>
</organism>
<feature type="transmembrane region" description="Helical" evidence="2">
    <location>
        <begin position="1191"/>
        <end position="1209"/>
    </location>
</feature>
<dbReference type="VEuPathDB" id="AmoebaDB:ACA1_366440"/>
<evidence type="ECO:0000313" key="5">
    <source>
        <dbReference type="Proteomes" id="UP000011083"/>
    </source>
</evidence>
<keyword evidence="2" id="KW-1133">Transmembrane helix</keyword>
<feature type="compositionally biased region" description="Acidic residues" evidence="1">
    <location>
        <begin position="1479"/>
        <end position="1491"/>
    </location>
</feature>
<accession>L8GM03</accession>
<dbReference type="PANTHER" id="PTHR32102:SF17">
    <property type="entry name" value="THH1_TOM1_TOM3 DOMAIN-CONTAINING PROTEIN"/>
    <property type="match status" value="1"/>
</dbReference>
<name>L8GM03_ACACF</name>
<keyword evidence="2" id="KW-0812">Transmembrane</keyword>
<proteinExistence type="predicted"/>
<dbReference type="EMBL" id="KB008073">
    <property type="protein sequence ID" value="ELR14032.1"/>
    <property type="molecule type" value="Genomic_DNA"/>
</dbReference>
<dbReference type="RefSeq" id="XP_004336045.1">
    <property type="nucleotide sequence ID" value="XM_004335997.1"/>
</dbReference>
<feature type="transmembrane region" description="Helical" evidence="2">
    <location>
        <begin position="1269"/>
        <end position="1291"/>
    </location>
</feature>
<feature type="transmembrane region" description="Helical" evidence="2">
    <location>
        <begin position="1320"/>
        <end position="1349"/>
    </location>
</feature>
<feature type="region of interest" description="Disordered" evidence="1">
    <location>
        <begin position="1436"/>
        <end position="1514"/>
    </location>
</feature>
<evidence type="ECO:0000256" key="1">
    <source>
        <dbReference type="SAM" id="MobiDB-lite"/>
    </source>
</evidence>
<evidence type="ECO:0000313" key="4">
    <source>
        <dbReference type="EMBL" id="ELR14032.1"/>
    </source>
</evidence>
<feature type="transmembrane region" description="Helical" evidence="2">
    <location>
        <begin position="1398"/>
        <end position="1418"/>
    </location>
</feature>
<dbReference type="OrthoDB" id="2109252at2759"/>
<dbReference type="OMA" id="AVPLKWI"/>
<feature type="compositionally biased region" description="Basic and acidic residues" evidence="1">
    <location>
        <begin position="1497"/>
        <end position="1514"/>
    </location>
</feature>
<dbReference type="InterPro" id="IPR009457">
    <property type="entry name" value="THH1/TOM1/TOM3_dom"/>
</dbReference>
<evidence type="ECO:0000259" key="3">
    <source>
        <dbReference type="Pfam" id="PF06454"/>
    </source>
</evidence>
<dbReference type="Proteomes" id="UP000011083">
    <property type="component" value="Unassembled WGS sequence"/>
</dbReference>
<dbReference type="PANTHER" id="PTHR32102">
    <property type="entry name" value="DUF1084 DOMAIN-CONTAINING PROTEIN-RELATED"/>
    <property type="match status" value="1"/>
</dbReference>
<protein>
    <recommendedName>
        <fullName evidence="3">THH1/TOM1/TOM3 domain-containing protein</fullName>
    </recommendedName>
</protein>
<feature type="domain" description="THH1/TOM1/TOM3" evidence="3">
    <location>
        <begin position="1192"/>
        <end position="1420"/>
    </location>
</feature>
<sequence length="1514" mass="169563">MPSCSSVLVYVRPISGDPDLFLSQTAAYPTYADYTWYSVMETNLAPEWYAFCCGTALYTSGDRLYAGVYAYTGTVYDIFIRANMRLQCKRGSETYECETQNPDPAVTPCNIRQAFPAIDENYSRLASDSNPLVTDHDFEAVEGLWLGYQVISQTPITGGSTVFFSYNISSQCNASFTNLYPANATIFIDTNTNSSTKAAFNRAAARINELGNLYNNVSSFGEFSKIQGAAKDYVTSDAWFGCMRLANNFLDIYSTTTVTETTTRCSRPQNDPEFDSDPCCNPQATFENNCVPGVQKYQARTYSPRKEAVEELCEEVPGCIYLSLSDYSRFRKREDDPTRSCASLTQDARAPLRSINDLGAIPNLGLDFDCMARTSGVYCYGTSLNDCGQTNQTCQWGFCETPYDNAEQIDLSTKCMVSLMDKPLDNYLRTLWNLSTSASIDTFHSVFRKELARDKCRGGPEIDDYAEADSASVCLSTKSCNWGACMVYPVSSADRSGCEAACLNKRPPFGPDTEDHFCGVCQSNYSDSCFEISEWEGCYVRDPDIFNLGCDAIGAFSNDIEFECVYNATQMPTVNACLDSTYCPYVREERGLYGSVRTVCDGYCYDQTLTSEFECLSECSPTHQNCWWTGTVCRVHDYMDAPSCLASGASWWATRVWKQGALQTQTECEAGYCYPHLGLYQGYCTASCPANVGGACTNETECAQAGFCSDARELTHPDPTVFKVDEAGLPGCPNYTFQGRKGCIDYTITNTSACLSLVLPYPGTTSWQRPARNQSECEAHGMGCYEIRYTRLYSFIGYPGDVFLSPKNSTSCTAVGGTPTPYYDWHSGTWVSGGKWKPLQWKQREWLSLNREVVQDFSYEEWYYALYPEAYVELYFPLLKSDQYCRYNRIIDVLSKIACSCKAPDASVGKTATITNASPCTLEPQILVGVSTLCTGFDFELDASPVGRLYIDKDVEITPKCVEGRVFSISSSQLQRNDPKFFFSDIYVRTLASLPSNYSIIENEHDVVVGQLIGDGAQFLFFDTRTVDKPSGAILNAYKGNITICLFKRPDIALEPRFNRFGFVAAAKDLSMFEIQSWKVWTRREGTDMLVCGQLPYPLPVSDRSAVFPIWYADEGWEDTTFYSSQPVETVFFFYFAVGLYALVLIANTIITSLLIIDYKEEVGRIRESLSDTRWHKAWRMFIDFFDMPRLIHFLIEIITIDRIVYFSMLPTGVLNDQPAVVYILLGEVPIYLFFSIYTALVSFWVELVHFRLGLKRSQRSIVKRIKMVFLGANIFMYCLLIALIIVFSILEHYAPSSMSGFLDGGDANDFQTARQVLFIFYQCVVVLMALAISLGFLVYGTRLVLVLYRTEAVNSKFSKLRRSKTIKFIVVMLVCTVSLVMLCGFLLYAAASETVDAIAAIVFIILAEILPLTLLTFSVGKSVPTLLSCCGRLDRNPTTSSSGKKEESRDPGREAEQQCGDGDQGGLGVVEMDHRDDNDDDTSEDDDDGQQVEMQPTRHEPKEDRVESDEVKM</sequence>
<feature type="transmembrane region" description="Helical" evidence="2">
    <location>
        <begin position="1229"/>
        <end position="1248"/>
    </location>
</feature>
<dbReference type="GO" id="GO:0006935">
    <property type="term" value="P:chemotaxis"/>
    <property type="evidence" value="ECO:0007669"/>
    <property type="project" value="TreeGrafter"/>
</dbReference>